<keyword evidence="6" id="KW-0325">Glycoprotein</keyword>
<comment type="cofactor">
    <cofactor evidence="1">
        <name>Ca(2+)</name>
        <dbReference type="ChEBI" id="CHEBI:29108"/>
    </cofactor>
</comment>
<keyword evidence="4" id="KW-0378">Hydrolase</keyword>
<dbReference type="AlphaFoldDB" id="A0AAD9UH16"/>
<protein>
    <recommendedName>
        <fullName evidence="7">Sulfatase N-terminal domain-containing protein</fullName>
    </recommendedName>
</protein>
<dbReference type="Gene3D" id="3.40.720.10">
    <property type="entry name" value="Alkaline Phosphatase, subunit A"/>
    <property type="match status" value="1"/>
</dbReference>
<dbReference type="InterPro" id="IPR017850">
    <property type="entry name" value="Alkaline_phosphatase_core_sf"/>
</dbReference>
<dbReference type="InterPro" id="IPR000917">
    <property type="entry name" value="Sulfatase_N"/>
</dbReference>
<reference evidence="8" key="1">
    <citation type="journal article" date="2023" name="Mol. Biol. Evol.">
        <title>Third-Generation Sequencing Reveals the Adaptive Role of the Epigenome in Three Deep-Sea Polychaetes.</title>
        <authorList>
            <person name="Perez M."/>
            <person name="Aroh O."/>
            <person name="Sun Y."/>
            <person name="Lan Y."/>
            <person name="Juniper S.K."/>
            <person name="Young C.R."/>
            <person name="Angers B."/>
            <person name="Qian P.Y."/>
        </authorList>
    </citation>
    <scope>NUCLEOTIDE SEQUENCE</scope>
    <source>
        <strain evidence="8">R07B-5</strain>
    </source>
</reference>
<organism evidence="8 9">
    <name type="scientific">Ridgeia piscesae</name>
    <name type="common">Tubeworm</name>
    <dbReference type="NCBI Taxonomy" id="27915"/>
    <lineage>
        <taxon>Eukaryota</taxon>
        <taxon>Metazoa</taxon>
        <taxon>Spiralia</taxon>
        <taxon>Lophotrochozoa</taxon>
        <taxon>Annelida</taxon>
        <taxon>Polychaeta</taxon>
        <taxon>Sedentaria</taxon>
        <taxon>Canalipalpata</taxon>
        <taxon>Sabellida</taxon>
        <taxon>Siboglinidae</taxon>
        <taxon>Ridgeia</taxon>
    </lineage>
</organism>
<evidence type="ECO:0000256" key="1">
    <source>
        <dbReference type="ARBA" id="ARBA00001913"/>
    </source>
</evidence>
<dbReference type="PANTHER" id="PTHR10342">
    <property type="entry name" value="ARYLSULFATASE"/>
    <property type="match status" value="1"/>
</dbReference>
<dbReference type="PANTHER" id="PTHR10342:SF274">
    <property type="entry name" value="ARYLSULFATASE B"/>
    <property type="match status" value="1"/>
</dbReference>
<dbReference type="InterPro" id="IPR047115">
    <property type="entry name" value="ARSB"/>
</dbReference>
<keyword evidence="3" id="KW-0479">Metal-binding</keyword>
<evidence type="ECO:0000256" key="6">
    <source>
        <dbReference type="ARBA" id="ARBA00023180"/>
    </source>
</evidence>
<dbReference type="Gene3D" id="3.30.1120.10">
    <property type="match status" value="1"/>
</dbReference>
<name>A0AAD9UH16_RIDPI</name>
<dbReference type="GO" id="GO:0046872">
    <property type="term" value="F:metal ion binding"/>
    <property type="evidence" value="ECO:0007669"/>
    <property type="project" value="UniProtKB-KW"/>
</dbReference>
<gene>
    <name evidence="8" type="ORF">NP493_115g07034</name>
</gene>
<dbReference type="Pfam" id="PF00884">
    <property type="entry name" value="Sulfatase"/>
    <property type="match status" value="1"/>
</dbReference>
<dbReference type="InterPro" id="IPR024607">
    <property type="entry name" value="Sulfatase_CS"/>
</dbReference>
<dbReference type="FunFam" id="3.40.720.10:FF:000007">
    <property type="entry name" value="Arylsulfatase family, member J"/>
    <property type="match status" value="1"/>
</dbReference>
<evidence type="ECO:0000256" key="2">
    <source>
        <dbReference type="ARBA" id="ARBA00008779"/>
    </source>
</evidence>
<evidence type="ECO:0000313" key="9">
    <source>
        <dbReference type="Proteomes" id="UP001209878"/>
    </source>
</evidence>
<evidence type="ECO:0000256" key="3">
    <source>
        <dbReference type="ARBA" id="ARBA00022723"/>
    </source>
</evidence>
<dbReference type="CDD" id="cd16029">
    <property type="entry name" value="4-S"/>
    <property type="match status" value="1"/>
</dbReference>
<dbReference type="SUPFAM" id="SSF53649">
    <property type="entry name" value="Alkaline phosphatase-like"/>
    <property type="match status" value="1"/>
</dbReference>
<feature type="domain" description="Sulfatase N-terminal" evidence="7">
    <location>
        <begin position="44"/>
        <end position="362"/>
    </location>
</feature>
<comment type="caution">
    <text evidence="8">The sequence shown here is derived from an EMBL/GenBank/DDBJ whole genome shotgun (WGS) entry which is preliminary data.</text>
</comment>
<evidence type="ECO:0000313" key="8">
    <source>
        <dbReference type="EMBL" id="KAK2189100.1"/>
    </source>
</evidence>
<evidence type="ECO:0000256" key="4">
    <source>
        <dbReference type="ARBA" id="ARBA00022801"/>
    </source>
</evidence>
<dbReference type="PROSITE" id="PS00149">
    <property type="entry name" value="SULFATASE_2"/>
    <property type="match status" value="1"/>
</dbReference>
<dbReference type="EMBL" id="JAODUO010000114">
    <property type="protein sequence ID" value="KAK2189100.1"/>
    <property type="molecule type" value="Genomic_DNA"/>
</dbReference>
<dbReference type="Proteomes" id="UP001209878">
    <property type="component" value="Unassembled WGS sequence"/>
</dbReference>
<dbReference type="GO" id="GO:0008484">
    <property type="term" value="F:sulfuric ester hydrolase activity"/>
    <property type="evidence" value="ECO:0007669"/>
    <property type="project" value="InterPro"/>
</dbReference>
<comment type="similarity">
    <text evidence="2">Belongs to the sulfatase family.</text>
</comment>
<keyword evidence="9" id="KW-1185">Reference proteome</keyword>
<evidence type="ECO:0000259" key="7">
    <source>
        <dbReference type="Pfam" id="PF00884"/>
    </source>
</evidence>
<keyword evidence="5" id="KW-0106">Calcium</keyword>
<proteinExistence type="inferred from homology"/>
<evidence type="ECO:0000256" key="5">
    <source>
        <dbReference type="ARBA" id="ARBA00022837"/>
    </source>
</evidence>
<sequence length="520" mass="58891">MTDSSVFLRSVKCFIICGLLTLSSTLSLTTNDKRPNTRTKPSQPNIVFVLADDYGWNDVGYHGSEIKTPTLDRLAADGVKLDNYYVQPICSPTRSQLLSGRYQIHTGLQHGIIWAAQPNGLPLELPTIADKLREVGYATHAVGKWHLGFYKEAYTPLHRGFDSYFGYLTGGEDYLSHKRCTDVGHEMVCGLDLRDGEKPDWNKTGVYSTHLFTSRAEKIITDHAKQSPDKPLFLYLPYQAVHSPLQVPQRYLDQYKNIKDHDRRIYAGMVSCMDEGVQNITKTLERFDMWKNTVFIFSTDNGGQILSGGNNWPLRGWKGSLWEGGMRGVGFVNSPLLKNKGQVRRGLMHVSDWFPTLVHLAGGNTTGLKLDGHDIWRAISEGGPSPRKELLHNIDPMYQQAGERLFNNTFDSRVRAAVRVNNWKLITGDPGNSRWVPPPHVSADTDDTLRFVPKKNIWLFDVATDPWERHDLSDKRPDIVKSLLERLVFYNLTAVPVRYPPMDPNCDPSKHGGVWSPWQD</sequence>
<accession>A0AAD9UH16</accession>